<keyword evidence="10" id="KW-1185">Reference proteome</keyword>
<sequence>MRRIAGALRGDFALAARPAWGYGLLCALAICLPLVAGVLSGHVREGAAAALGGYLTVFGDAPGLPYGARARKLLLTALMATLGVGLGQLIQPWPWLAAVVIGLVAAAGAVWPVINTPAVLAVTLTYFAPMGMSLPARMAITVAGGLLITALVLVLWPVRRLQPLRTAFEEAGTALADLLVAAGRAPLSDESWESLRREAVTTHDDASRAFSLYRVSQEDDRALERLLTTMDRIFRETIALRVLRVAAVQEDPEGEWVGVLDETTEALAHALRGAVTRGGPVTVPEAMDAVGRFADLNEEVRRAAHARRTPLPVAVLLGQIRRCLDRIGTAVRSISQQAEEAVEVGPRLPRFTRPRRPVFSTGHHPVRLGLAVTLAMALMLLTHEHYAKWFVVTVLVSLRPAYRDTVDRVTLRGIGTAVGAAGAAVVLAIAPGHTYLIVFIGLCALLGFAFRGVSYGYWTMFATPLSLMLSDFTLPLDWGAAAARVTLTAAGGALALVFARLLWPRGHRASLTGRIVDTLERHAALVRALVDRDSKKVLERVSKASEAAHLLADSLDRLDKEPGGSAPQRLRDAVTAARRVRDNALALLAVPAPVEESGPTVALLDMVADRLEDVAEAVRTGRPLKRADDFDHVLDELGAHVERLAERRLDEVAEGAADRMTGVRRGIMHAAAARPALNALGTEALKLASLTAPRT</sequence>
<keyword evidence="3 7" id="KW-0812">Transmembrane</keyword>
<feature type="transmembrane region" description="Helical" evidence="7">
    <location>
        <begin position="436"/>
        <end position="458"/>
    </location>
</feature>
<dbReference type="Pfam" id="PF13515">
    <property type="entry name" value="FUSC_2"/>
    <property type="match status" value="1"/>
</dbReference>
<organism evidence="9 10">
    <name type="scientific">Streptosporangium saharense</name>
    <dbReference type="NCBI Taxonomy" id="1706840"/>
    <lineage>
        <taxon>Bacteria</taxon>
        <taxon>Bacillati</taxon>
        <taxon>Actinomycetota</taxon>
        <taxon>Actinomycetes</taxon>
        <taxon>Streptosporangiales</taxon>
        <taxon>Streptosporangiaceae</taxon>
        <taxon>Streptosporangium</taxon>
    </lineage>
</organism>
<feature type="transmembrane region" description="Helical" evidence="7">
    <location>
        <begin position="134"/>
        <end position="156"/>
    </location>
</feature>
<keyword evidence="2" id="KW-1003">Cell membrane</keyword>
<gene>
    <name evidence="9" type="ORF">FHS44_000183</name>
</gene>
<feature type="domain" description="Integral membrane bound transporter" evidence="8">
    <location>
        <begin position="374"/>
        <end position="498"/>
    </location>
</feature>
<comment type="caution">
    <text evidence="9">The sequence shown here is derived from an EMBL/GenBank/DDBJ whole genome shotgun (WGS) entry which is preliminary data.</text>
</comment>
<evidence type="ECO:0000256" key="5">
    <source>
        <dbReference type="ARBA" id="ARBA00023136"/>
    </source>
</evidence>
<reference evidence="9 10" key="1">
    <citation type="submission" date="2020-08" db="EMBL/GenBank/DDBJ databases">
        <title>Genomic Encyclopedia of Type Strains, Phase III (KMG-III): the genomes of soil and plant-associated and newly described type strains.</title>
        <authorList>
            <person name="Whitman W."/>
        </authorList>
    </citation>
    <scope>NUCLEOTIDE SEQUENCE [LARGE SCALE GENOMIC DNA]</scope>
    <source>
        <strain evidence="9 10">CECT 8840</strain>
    </source>
</reference>
<accession>A0A7W7VJZ2</accession>
<dbReference type="RefSeq" id="WP_184711925.1">
    <property type="nucleotide sequence ID" value="NZ_JACHJP010000001.1"/>
</dbReference>
<evidence type="ECO:0000256" key="2">
    <source>
        <dbReference type="ARBA" id="ARBA00022475"/>
    </source>
</evidence>
<keyword evidence="5 7" id="KW-0472">Membrane</keyword>
<evidence type="ECO:0000256" key="4">
    <source>
        <dbReference type="ARBA" id="ARBA00022989"/>
    </source>
</evidence>
<protein>
    <submittedName>
        <fullName evidence="9">Putative membrane protein YccC</fullName>
    </submittedName>
</protein>
<dbReference type="InterPro" id="IPR049453">
    <property type="entry name" value="Memb_transporter_dom"/>
</dbReference>
<keyword evidence="4 7" id="KW-1133">Transmembrane helix</keyword>
<dbReference type="PANTHER" id="PTHR30509:SF9">
    <property type="entry name" value="MULTIDRUG RESISTANCE PROTEIN MDTO"/>
    <property type="match status" value="1"/>
</dbReference>
<dbReference type="EMBL" id="JACHJP010000001">
    <property type="protein sequence ID" value="MBB4913111.1"/>
    <property type="molecule type" value="Genomic_DNA"/>
</dbReference>
<dbReference type="Proteomes" id="UP000552644">
    <property type="component" value="Unassembled WGS sequence"/>
</dbReference>
<evidence type="ECO:0000256" key="1">
    <source>
        <dbReference type="ARBA" id="ARBA00004651"/>
    </source>
</evidence>
<feature type="transmembrane region" description="Helical" evidence="7">
    <location>
        <begin position="73"/>
        <end position="90"/>
    </location>
</feature>
<feature type="transmembrane region" description="Helical" evidence="7">
    <location>
        <begin position="20"/>
        <end position="39"/>
    </location>
</feature>
<evidence type="ECO:0000313" key="10">
    <source>
        <dbReference type="Proteomes" id="UP000552644"/>
    </source>
</evidence>
<feature type="transmembrane region" description="Helical" evidence="7">
    <location>
        <begin position="478"/>
        <end position="503"/>
    </location>
</feature>
<feature type="transmembrane region" description="Helical" evidence="7">
    <location>
        <begin position="365"/>
        <end position="382"/>
    </location>
</feature>
<comment type="similarity">
    <text evidence="6">Belongs to the YccS/YhfK family.</text>
</comment>
<dbReference type="AlphaFoldDB" id="A0A7W7VJZ2"/>
<evidence type="ECO:0000256" key="6">
    <source>
        <dbReference type="ARBA" id="ARBA00043993"/>
    </source>
</evidence>
<dbReference type="PANTHER" id="PTHR30509">
    <property type="entry name" value="P-HYDROXYBENZOIC ACID EFFLUX PUMP SUBUNIT-RELATED"/>
    <property type="match status" value="1"/>
</dbReference>
<feature type="transmembrane region" description="Helical" evidence="7">
    <location>
        <begin position="409"/>
        <end position="429"/>
    </location>
</feature>
<name>A0A7W7VJZ2_9ACTN</name>
<comment type="subcellular location">
    <subcellularLocation>
        <location evidence="1">Cell membrane</location>
        <topology evidence="1">Multi-pass membrane protein</topology>
    </subcellularLocation>
</comment>
<evidence type="ECO:0000313" key="9">
    <source>
        <dbReference type="EMBL" id="MBB4913111.1"/>
    </source>
</evidence>
<dbReference type="GO" id="GO:0005886">
    <property type="term" value="C:plasma membrane"/>
    <property type="evidence" value="ECO:0007669"/>
    <property type="project" value="UniProtKB-SubCell"/>
</dbReference>
<feature type="transmembrane region" description="Helical" evidence="7">
    <location>
        <begin position="95"/>
        <end position="114"/>
    </location>
</feature>
<proteinExistence type="inferred from homology"/>
<evidence type="ECO:0000256" key="7">
    <source>
        <dbReference type="SAM" id="Phobius"/>
    </source>
</evidence>
<evidence type="ECO:0000256" key="3">
    <source>
        <dbReference type="ARBA" id="ARBA00022692"/>
    </source>
</evidence>
<evidence type="ECO:0000259" key="8">
    <source>
        <dbReference type="Pfam" id="PF13515"/>
    </source>
</evidence>